<dbReference type="EMBL" id="FOYI01000004">
    <property type="protein sequence ID" value="SFR06111.1"/>
    <property type="molecule type" value="Genomic_DNA"/>
</dbReference>
<dbReference type="STRING" id="871652.SAMN04515673_10448"/>
<keyword evidence="1" id="KW-0858">Xylan degradation</keyword>
<protein>
    <recommendedName>
        <fullName evidence="3">Glucosamine inositolphosphorylceramide transferase 1 N-terminal domain-containing protein</fullName>
    </recommendedName>
</protein>
<keyword evidence="5" id="KW-1185">Reference proteome</keyword>
<evidence type="ECO:0000256" key="1">
    <source>
        <dbReference type="ARBA" id="ARBA00022651"/>
    </source>
</evidence>
<dbReference type="GO" id="GO:0045493">
    <property type="term" value="P:xylan catabolic process"/>
    <property type="evidence" value="ECO:0007669"/>
    <property type="project" value="UniProtKB-KW"/>
</dbReference>
<dbReference type="AlphaFoldDB" id="A0A1I6DL47"/>
<evidence type="ECO:0000313" key="5">
    <source>
        <dbReference type="Proteomes" id="UP000199302"/>
    </source>
</evidence>
<dbReference type="InterPro" id="IPR023296">
    <property type="entry name" value="Glyco_hydro_beta-prop_sf"/>
</dbReference>
<dbReference type="Pfam" id="PF24793">
    <property type="entry name" value="GINT1_N"/>
    <property type="match status" value="1"/>
</dbReference>
<dbReference type="Gene3D" id="2.115.10.20">
    <property type="entry name" value="Glycosyl hydrolase domain, family 43"/>
    <property type="match status" value="1"/>
</dbReference>
<evidence type="ECO:0000256" key="2">
    <source>
        <dbReference type="ARBA" id="ARBA00023277"/>
    </source>
</evidence>
<dbReference type="PANTHER" id="PTHR43772">
    <property type="entry name" value="ENDO-1,4-BETA-XYLANASE"/>
    <property type="match status" value="1"/>
</dbReference>
<keyword evidence="1" id="KW-0624">Polysaccharide degradation</keyword>
<proteinExistence type="predicted"/>
<dbReference type="RefSeq" id="WP_177220483.1">
    <property type="nucleotide sequence ID" value="NZ_FOYI01000004.1"/>
</dbReference>
<dbReference type="InterPro" id="IPR052176">
    <property type="entry name" value="Glycosyl_Hydrlase_43_Enz"/>
</dbReference>
<evidence type="ECO:0000259" key="3">
    <source>
        <dbReference type="Pfam" id="PF24793"/>
    </source>
</evidence>
<dbReference type="Proteomes" id="UP000199302">
    <property type="component" value="Unassembled WGS sequence"/>
</dbReference>
<evidence type="ECO:0000313" key="4">
    <source>
        <dbReference type="EMBL" id="SFR06111.1"/>
    </source>
</evidence>
<feature type="domain" description="Glucosamine inositolphosphorylceramide transferase 1 N-terminal" evidence="3">
    <location>
        <begin position="43"/>
        <end position="295"/>
    </location>
</feature>
<dbReference type="PANTHER" id="PTHR43772:SF2">
    <property type="entry name" value="PUTATIVE (AFU_ORTHOLOGUE AFUA_2G04480)-RELATED"/>
    <property type="match status" value="1"/>
</dbReference>
<dbReference type="InterPro" id="IPR056442">
    <property type="entry name" value="GINT1_N"/>
</dbReference>
<dbReference type="SUPFAM" id="SSF75005">
    <property type="entry name" value="Arabinanase/levansucrase/invertase"/>
    <property type="match status" value="1"/>
</dbReference>
<keyword evidence="2" id="KW-0119">Carbohydrate metabolism</keyword>
<sequence length="314" mass="34822">MTSLEPSVAARPADPALEWQWRYRWSIAIYSGPALTQLAPIDPRGRPTLTPRHVTDRRAAAVADPFVIRTGESYLMFFEVLDALSGRGVIAHATSEDGQGWRYEGVVLEDSIHLSYPQVFYWQGAHYMIPETRQAAEVRLYRADRFPGGWRQVGTLLKGSYADATLHAAGGLFWLFAQRGLDEMRLFFAEAPTGPWTEHPASPLWAGNRRASRPGGRLIEVGGRTLRPAQDGWPTYGTAVRLFEIKHLDRARYEETELAESPILTASKSGWNALGMHHIELIRADAAGWLVAVDGATVGPIAPAARQAAQQRLE</sequence>
<organism evidence="4 5">
    <name type="scientific">Poseidonocella sedimentorum</name>
    <dbReference type="NCBI Taxonomy" id="871652"/>
    <lineage>
        <taxon>Bacteria</taxon>
        <taxon>Pseudomonadati</taxon>
        <taxon>Pseudomonadota</taxon>
        <taxon>Alphaproteobacteria</taxon>
        <taxon>Rhodobacterales</taxon>
        <taxon>Roseobacteraceae</taxon>
        <taxon>Poseidonocella</taxon>
    </lineage>
</organism>
<reference evidence="4 5" key="1">
    <citation type="submission" date="2016-10" db="EMBL/GenBank/DDBJ databases">
        <authorList>
            <person name="de Groot N.N."/>
        </authorList>
    </citation>
    <scope>NUCLEOTIDE SEQUENCE [LARGE SCALE GENOMIC DNA]</scope>
    <source>
        <strain evidence="5">KMM 9023,NRIC 0796,JCM 17311,KCTC 23692</strain>
    </source>
</reference>
<accession>A0A1I6DL47</accession>
<name>A0A1I6DL47_9RHOB</name>
<gene>
    <name evidence="4" type="ORF">SAMN04515673_10448</name>
</gene>